<keyword evidence="1" id="KW-0472">Membrane</keyword>
<proteinExistence type="predicted"/>
<comment type="caution">
    <text evidence="2">The sequence shown here is derived from an EMBL/GenBank/DDBJ whole genome shotgun (WGS) entry which is preliminary data.</text>
</comment>
<feature type="transmembrane region" description="Helical" evidence="1">
    <location>
        <begin position="47"/>
        <end position="65"/>
    </location>
</feature>
<evidence type="ECO:0000256" key="1">
    <source>
        <dbReference type="SAM" id="Phobius"/>
    </source>
</evidence>
<protein>
    <recommendedName>
        <fullName evidence="4">GlsB/YeaQ/YmgE family stress response membrane protein</fullName>
    </recommendedName>
</protein>
<dbReference type="RefSeq" id="WP_066720522.1">
    <property type="nucleotide sequence ID" value="NZ_JBHSLU010000063.1"/>
</dbReference>
<evidence type="ECO:0008006" key="4">
    <source>
        <dbReference type="Google" id="ProtNLM"/>
    </source>
</evidence>
<sequence length="102" mass="10803">MRTLILMLGLPDMSTPQLVVFLAIVGVGLLLFGWISDMLLRDGAFGIILNGVIITGGAIGGTLLWRKLGYTIGTNPALTTSLVALGSGLALLILLTVIRRWL</sequence>
<accession>A0ABW0P5G1</accession>
<dbReference type="Proteomes" id="UP001596060">
    <property type="component" value="Unassembled WGS sequence"/>
</dbReference>
<organism evidence="2 3">
    <name type="scientific">Bosea massiliensis</name>
    <dbReference type="NCBI Taxonomy" id="151419"/>
    <lineage>
        <taxon>Bacteria</taxon>
        <taxon>Pseudomonadati</taxon>
        <taxon>Pseudomonadota</taxon>
        <taxon>Alphaproteobacteria</taxon>
        <taxon>Hyphomicrobiales</taxon>
        <taxon>Boseaceae</taxon>
        <taxon>Bosea</taxon>
    </lineage>
</organism>
<keyword evidence="1" id="KW-0812">Transmembrane</keyword>
<dbReference type="EMBL" id="JBHSLU010000063">
    <property type="protein sequence ID" value="MFC5507403.1"/>
    <property type="molecule type" value="Genomic_DNA"/>
</dbReference>
<evidence type="ECO:0000313" key="2">
    <source>
        <dbReference type="EMBL" id="MFC5507403.1"/>
    </source>
</evidence>
<feature type="transmembrane region" description="Helical" evidence="1">
    <location>
        <begin position="77"/>
        <end position="98"/>
    </location>
</feature>
<keyword evidence="3" id="KW-1185">Reference proteome</keyword>
<keyword evidence="1" id="KW-1133">Transmembrane helix</keyword>
<evidence type="ECO:0000313" key="3">
    <source>
        <dbReference type="Proteomes" id="UP001596060"/>
    </source>
</evidence>
<feature type="transmembrane region" description="Helical" evidence="1">
    <location>
        <begin position="16"/>
        <end position="35"/>
    </location>
</feature>
<name>A0ABW0P5G1_9HYPH</name>
<gene>
    <name evidence="2" type="ORF">ACFPN9_19360</name>
</gene>
<reference evidence="3" key="1">
    <citation type="journal article" date="2019" name="Int. J. Syst. Evol. Microbiol.">
        <title>The Global Catalogue of Microorganisms (GCM) 10K type strain sequencing project: providing services to taxonomists for standard genome sequencing and annotation.</title>
        <authorList>
            <consortium name="The Broad Institute Genomics Platform"/>
            <consortium name="The Broad Institute Genome Sequencing Center for Infectious Disease"/>
            <person name="Wu L."/>
            <person name="Ma J."/>
        </authorList>
    </citation>
    <scope>NUCLEOTIDE SEQUENCE [LARGE SCALE GENOMIC DNA]</scope>
    <source>
        <strain evidence="3">CCUG 43117</strain>
    </source>
</reference>